<name>A0ABN8I2M5_9NEOP</name>
<protein>
    <submittedName>
        <fullName evidence="2">Uncharacterized protein</fullName>
    </submittedName>
</protein>
<feature type="compositionally biased region" description="Basic and acidic residues" evidence="1">
    <location>
        <begin position="186"/>
        <end position="198"/>
    </location>
</feature>
<dbReference type="EMBL" id="OW152828">
    <property type="protein sequence ID" value="CAH2045020.1"/>
    <property type="molecule type" value="Genomic_DNA"/>
</dbReference>
<evidence type="ECO:0000313" key="3">
    <source>
        <dbReference type="Proteomes" id="UP000837857"/>
    </source>
</evidence>
<reference evidence="2" key="1">
    <citation type="submission" date="2022-03" db="EMBL/GenBank/DDBJ databases">
        <authorList>
            <person name="Martin H S."/>
        </authorList>
    </citation>
    <scope>NUCLEOTIDE SEQUENCE</scope>
</reference>
<evidence type="ECO:0000256" key="1">
    <source>
        <dbReference type="SAM" id="MobiDB-lite"/>
    </source>
</evidence>
<organism evidence="2 3">
    <name type="scientific">Iphiclides podalirius</name>
    <name type="common">scarce swallowtail</name>
    <dbReference type="NCBI Taxonomy" id="110791"/>
    <lineage>
        <taxon>Eukaryota</taxon>
        <taxon>Metazoa</taxon>
        <taxon>Ecdysozoa</taxon>
        <taxon>Arthropoda</taxon>
        <taxon>Hexapoda</taxon>
        <taxon>Insecta</taxon>
        <taxon>Pterygota</taxon>
        <taxon>Neoptera</taxon>
        <taxon>Endopterygota</taxon>
        <taxon>Lepidoptera</taxon>
        <taxon>Glossata</taxon>
        <taxon>Ditrysia</taxon>
        <taxon>Papilionoidea</taxon>
        <taxon>Papilionidae</taxon>
        <taxon>Papilioninae</taxon>
        <taxon>Iphiclides</taxon>
    </lineage>
</organism>
<dbReference type="Proteomes" id="UP000837857">
    <property type="component" value="Chromosome 16"/>
</dbReference>
<feature type="region of interest" description="Disordered" evidence="1">
    <location>
        <begin position="1"/>
        <end position="21"/>
    </location>
</feature>
<proteinExistence type="predicted"/>
<feature type="region of interest" description="Disordered" evidence="1">
    <location>
        <begin position="129"/>
        <end position="163"/>
    </location>
</feature>
<feature type="region of interest" description="Disordered" evidence="1">
    <location>
        <begin position="176"/>
        <end position="278"/>
    </location>
</feature>
<accession>A0ABN8I2M5</accession>
<feature type="non-terminal residue" evidence="2">
    <location>
        <position position="278"/>
    </location>
</feature>
<sequence>MYVKSSVRGPQLAGAPRPTVGPAARHSRLWLWAHLLIAVYNVWERFRRPPGAGRAGVWGPAGRGGALPSCAGDDTQCPRDRCDPFRNRLIDIDVDAARAHHWSRRGLRGGDAIPRACVTASWARRGPLRARGHPVAVGDDHRASKRQTGPQNPEKAGTDVHGRRLSLNIRETYHENPCRRLIRNGTEGKREPRKEKIKERKKSKSKREKESTERNKRARLNKPALGGGILEAARRIASRGSRGHFLRRVNSASSPPFPAPPSSRLGAATHPGRAGRVN</sequence>
<gene>
    <name evidence="2" type="ORF">IPOD504_LOCUS4897</name>
</gene>
<keyword evidence="3" id="KW-1185">Reference proteome</keyword>
<evidence type="ECO:0000313" key="2">
    <source>
        <dbReference type="EMBL" id="CAH2045020.1"/>
    </source>
</evidence>